<comment type="caution">
    <text evidence="2">The sequence shown here is derived from an EMBL/GenBank/DDBJ whole genome shotgun (WGS) entry which is preliminary data.</text>
</comment>
<organism evidence="2 3">
    <name type="scientific">Kitasatospora indigofera</name>
    <dbReference type="NCBI Taxonomy" id="67307"/>
    <lineage>
        <taxon>Bacteria</taxon>
        <taxon>Bacillati</taxon>
        <taxon>Actinomycetota</taxon>
        <taxon>Actinomycetes</taxon>
        <taxon>Kitasatosporales</taxon>
        <taxon>Streptomycetaceae</taxon>
        <taxon>Kitasatospora</taxon>
    </lineage>
</organism>
<name>A0A919KWI6_9ACTN</name>
<reference evidence="2" key="1">
    <citation type="journal article" date="2014" name="Int. J. Syst. Evol. Microbiol.">
        <title>Complete genome sequence of Corynebacterium casei LMG S-19264T (=DSM 44701T), isolated from a smear-ripened cheese.</title>
        <authorList>
            <consortium name="US DOE Joint Genome Institute (JGI-PGF)"/>
            <person name="Walter F."/>
            <person name="Albersmeier A."/>
            <person name="Kalinowski J."/>
            <person name="Ruckert C."/>
        </authorList>
    </citation>
    <scope>NUCLEOTIDE SEQUENCE</scope>
    <source>
        <strain evidence="2">JCM 4646</strain>
    </source>
</reference>
<keyword evidence="3" id="KW-1185">Reference proteome</keyword>
<accession>A0A919KWI6</accession>
<evidence type="ECO:0000256" key="1">
    <source>
        <dbReference type="SAM" id="MobiDB-lite"/>
    </source>
</evidence>
<dbReference type="AlphaFoldDB" id="A0A919KWI6"/>
<sequence>MQAECRAQDHAQHLTDRAAGEAVQGGLHRRAPTAVPGGTVTGVAGVGTVAGMGLTAALGAVPAVGGVRSSGAVGAGCVVRGVCHVVLRRY</sequence>
<evidence type="ECO:0000313" key="3">
    <source>
        <dbReference type="Proteomes" id="UP000617734"/>
    </source>
</evidence>
<gene>
    <name evidence="2" type="ORF">GCM10018781_43660</name>
</gene>
<feature type="region of interest" description="Disordered" evidence="1">
    <location>
        <begin position="1"/>
        <end position="31"/>
    </location>
</feature>
<dbReference type="Proteomes" id="UP000617734">
    <property type="component" value="Unassembled WGS sequence"/>
</dbReference>
<protein>
    <submittedName>
        <fullName evidence="2">Uncharacterized protein</fullName>
    </submittedName>
</protein>
<dbReference type="EMBL" id="BNBO01000025">
    <property type="protein sequence ID" value="GHH75237.1"/>
    <property type="molecule type" value="Genomic_DNA"/>
</dbReference>
<proteinExistence type="predicted"/>
<evidence type="ECO:0000313" key="2">
    <source>
        <dbReference type="EMBL" id="GHH75237.1"/>
    </source>
</evidence>
<feature type="compositionally biased region" description="Basic and acidic residues" evidence="1">
    <location>
        <begin position="1"/>
        <end position="19"/>
    </location>
</feature>
<reference evidence="2" key="2">
    <citation type="submission" date="2020-09" db="EMBL/GenBank/DDBJ databases">
        <authorList>
            <person name="Sun Q."/>
            <person name="Ohkuma M."/>
        </authorList>
    </citation>
    <scope>NUCLEOTIDE SEQUENCE</scope>
    <source>
        <strain evidence="2">JCM 4646</strain>
    </source>
</reference>